<dbReference type="InterPro" id="IPR035979">
    <property type="entry name" value="RBD_domain_sf"/>
</dbReference>
<evidence type="ECO:0000313" key="10">
    <source>
        <dbReference type="EMBL" id="KAK1122732.1"/>
    </source>
</evidence>
<dbReference type="GO" id="GO:0003723">
    <property type="term" value="F:RNA binding"/>
    <property type="evidence" value="ECO:0007669"/>
    <property type="project" value="UniProtKB-UniRule"/>
</dbReference>
<dbReference type="InterPro" id="IPR000504">
    <property type="entry name" value="RRM_dom"/>
</dbReference>
<feature type="domain" description="MYND-type" evidence="9">
    <location>
        <begin position="248"/>
        <end position="283"/>
    </location>
</feature>
<dbReference type="SUPFAM" id="SSF63748">
    <property type="entry name" value="Tudor/PWWP/MBT"/>
    <property type="match status" value="3"/>
</dbReference>
<dbReference type="InterPro" id="IPR012677">
    <property type="entry name" value="Nucleotide-bd_a/b_plait_sf"/>
</dbReference>
<dbReference type="SUPFAM" id="SSF144232">
    <property type="entry name" value="HIT/MYND zinc finger-like"/>
    <property type="match status" value="1"/>
</dbReference>
<keyword evidence="4 6" id="KW-0694">RNA-binding</keyword>
<dbReference type="InterPro" id="IPR002999">
    <property type="entry name" value="Tudor"/>
</dbReference>
<keyword evidence="3" id="KW-0862">Zinc</keyword>
<evidence type="ECO:0000256" key="4">
    <source>
        <dbReference type="ARBA" id="ARBA00022884"/>
    </source>
</evidence>
<dbReference type="EMBL" id="JAHYIQ010000022">
    <property type="protein sequence ID" value="KAK1122732.1"/>
    <property type="molecule type" value="Genomic_DNA"/>
</dbReference>
<evidence type="ECO:0000256" key="1">
    <source>
        <dbReference type="ARBA" id="ARBA00022723"/>
    </source>
</evidence>
<evidence type="ECO:0000313" key="11">
    <source>
        <dbReference type="Proteomes" id="UP001177670"/>
    </source>
</evidence>
<dbReference type="PANTHER" id="PTHR22948">
    <property type="entry name" value="TUDOR DOMAIN CONTAINING PROTEIN"/>
    <property type="match status" value="1"/>
</dbReference>
<evidence type="ECO:0008006" key="12">
    <source>
        <dbReference type="Google" id="ProtNLM"/>
    </source>
</evidence>
<dbReference type="SMART" id="SM00360">
    <property type="entry name" value="RRM"/>
    <property type="match status" value="1"/>
</dbReference>
<dbReference type="SUPFAM" id="SSF54928">
    <property type="entry name" value="RNA-binding domain, RBD"/>
    <property type="match status" value="1"/>
</dbReference>
<dbReference type="Proteomes" id="UP001177670">
    <property type="component" value="Unassembled WGS sequence"/>
</dbReference>
<evidence type="ECO:0000256" key="6">
    <source>
        <dbReference type="PROSITE-ProRule" id="PRU00176"/>
    </source>
</evidence>
<feature type="domain" description="Tudor" evidence="8">
    <location>
        <begin position="870"/>
        <end position="927"/>
    </location>
</feature>
<dbReference type="Gene3D" id="3.30.70.330">
    <property type="match status" value="1"/>
</dbReference>
<dbReference type="AlphaFoldDB" id="A0AA40FP60"/>
<dbReference type="PANTHER" id="PTHR22948:SF29">
    <property type="entry name" value="FI02030P-RELATED"/>
    <property type="match status" value="1"/>
</dbReference>
<dbReference type="CDD" id="cd20379">
    <property type="entry name" value="Tudor_dTUD-like"/>
    <property type="match status" value="1"/>
</dbReference>
<dbReference type="Pfam" id="PF00076">
    <property type="entry name" value="RRM_1"/>
    <property type="match status" value="1"/>
</dbReference>
<keyword evidence="1" id="KW-0479">Metal-binding</keyword>
<sequence length="1202" mass="137390">MALYEPDELIENASFNNKEFTLYVSDLPEELNEHGLLQIFNHYGEIKGYFYRPNANWAYITYDAYCKAESAIKDLHNVPPLRLKLSFAKEKPTSVKDTKISVPKDVIEQYENHNEINLALEDTQLIQPKGRGRPLDIFKKIKPNPGLPKYLYTGDNDLLYPYPSEPHIYNPYENAEPYASTNTLWTRGQLTITPTGKRHVSFGRGYTMYEIPSPDPEICHHINTVYEKRNAGLYEYGKDTLQNAIGICSVCSKKTKYTCERCNTFYCNRICQVTDWPQHKTECEAIPALVTTMYSMPVLQSNNEEQTLIKNVSNIQLPLRRPKKLINATINSNEVLNVASEKKDISNTFANNYTNNNDSKCLDIKTNNQGNLHKSKTEGIVSSEESKTYLHKQPIEISNNKAKSTQKADNQENAKVKKLQKFNASNIQKMENDISFSKKPFLSKTKFQDVIIIMKENRECWVQKVEDQNTIEDLMTEIQAEIKKAQKMEPIVGNIYAVKYENVWHRAIVTCLNPVKVHYIDYGNDEFVETNDFRNIDKYVKVPRLCAKIRLSQKAYKKYKDLKYEDIISVKMISVDSNNVINVKVKNENDISTSEIIQTDNNSKLNTSTIVKVDDKTVISPEISTNDKALISSNKIKNIVNTVTVGEIGILEIHAEIKNNTYSITLLPNNAVPDYEKLLINLPEVCAQTAECSNHRPKIGDLVCGQRVDGDWLRGYILSLQPSLKMAIIDEARIMPINKTIKCDKNFSNIYAFGAVLEITDAKHKFNEGDQYEFKVTPQTINYEQNTVEIEISKEQFKIKAIVKPWTPMPEQKGLQYAELKNESEVLLTSYRSHTLLFVRSLDTTELEHYNHVMQNIAKCAQTSPFLKEPPVVGQMVIAQYADENYYRAIVTKIEDDKITISYVDFGNTEVTNIKKLKILSDNLKQLRSCTTKVTLKDVSKDVPMTKEASDYLACLVATEVPLLCTFDGIPSQDGVYLKRHNEKTVNKIISELLVPTTRETCEEDKTCYMMEHLSIVDLGKVGDVVEGLVLYSVEDGYRYAICPLDYDLMTHVFEIMPKKITAFCETTDHYIPRKSELCLALYADKWYRGVCLNPRYSPTTCIIFFVDFGNSEIVKHKDIRLMPKDFITPCALANICNIVNIAPTDNNGQYSSEVKKRISELIIPDNFIKIKIVDCELESKIYSVELPLVKDKLIEEGLISS</sequence>
<dbReference type="Gene3D" id="6.10.140.2220">
    <property type="match status" value="1"/>
</dbReference>
<evidence type="ECO:0000256" key="3">
    <source>
        <dbReference type="ARBA" id="ARBA00022833"/>
    </source>
</evidence>
<feature type="domain" description="RRM" evidence="7">
    <location>
        <begin position="20"/>
        <end position="90"/>
    </location>
</feature>
<keyword evidence="2 5" id="KW-0863">Zinc-finger</keyword>
<accession>A0AA40FP60</accession>
<dbReference type="Pfam" id="PF00567">
    <property type="entry name" value="TUDOR"/>
    <property type="match status" value="3"/>
</dbReference>
<dbReference type="SMART" id="SM00333">
    <property type="entry name" value="TUDOR"/>
    <property type="match status" value="3"/>
</dbReference>
<dbReference type="PROSITE" id="PS50102">
    <property type="entry name" value="RRM"/>
    <property type="match status" value="1"/>
</dbReference>
<evidence type="ECO:0000259" key="7">
    <source>
        <dbReference type="PROSITE" id="PS50102"/>
    </source>
</evidence>
<keyword evidence="11" id="KW-1185">Reference proteome</keyword>
<protein>
    <recommendedName>
        <fullName evidence="12">Tudor domain-containing protein 1</fullName>
    </recommendedName>
</protein>
<evidence type="ECO:0000259" key="8">
    <source>
        <dbReference type="PROSITE" id="PS50304"/>
    </source>
</evidence>
<evidence type="ECO:0000259" key="9">
    <source>
        <dbReference type="PROSITE" id="PS50865"/>
    </source>
</evidence>
<dbReference type="Pfam" id="PF01753">
    <property type="entry name" value="zf-MYND"/>
    <property type="match status" value="1"/>
</dbReference>
<dbReference type="InterPro" id="IPR002893">
    <property type="entry name" value="Znf_MYND"/>
</dbReference>
<evidence type="ECO:0000256" key="5">
    <source>
        <dbReference type="PROSITE-ProRule" id="PRU00134"/>
    </source>
</evidence>
<dbReference type="InterPro" id="IPR050621">
    <property type="entry name" value="Tudor_domain_containing"/>
</dbReference>
<dbReference type="GO" id="GO:0008270">
    <property type="term" value="F:zinc ion binding"/>
    <property type="evidence" value="ECO:0007669"/>
    <property type="project" value="UniProtKB-KW"/>
</dbReference>
<gene>
    <name evidence="10" type="ORF">K0M31_009174</name>
</gene>
<dbReference type="PROSITE" id="PS50304">
    <property type="entry name" value="TUDOR"/>
    <property type="match status" value="2"/>
</dbReference>
<proteinExistence type="predicted"/>
<reference evidence="10" key="1">
    <citation type="submission" date="2021-10" db="EMBL/GenBank/DDBJ databases">
        <title>Melipona bicolor Genome sequencing and assembly.</title>
        <authorList>
            <person name="Araujo N.S."/>
            <person name="Arias M.C."/>
        </authorList>
    </citation>
    <scope>NUCLEOTIDE SEQUENCE</scope>
    <source>
        <strain evidence="10">USP_2M_L1-L4_2017</strain>
        <tissue evidence="10">Whole body</tissue>
    </source>
</reference>
<organism evidence="10 11">
    <name type="scientific">Melipona bicolor</name>
    <dbReference type="NCBI Taxonomy" id="60889"/>
    <lineage>
        <taxon>Eukaryota</taxon>
        <taxon>Metazoa</taxon>
        <taxon>Ecdysozoa</taxon>
        <taxon>Arthropoda</taxon>
        <taxon>Hexapoda</taxon>
        <taxon>Insecta</taxon>
        <taxon>Pterygota</taxon>
        <taxon>Neoptera</taxon>
        <taxon>Endopterygota</taxon>
        <taxon>Hymenoptera</taxon>
        <taxon>Apocrita</taxon>
        <taxon>Aculeata</taxon>
        <taxon>Apoidea</taxon>
        <taxon>Anthophila</taxon>
        <taxon>Apidae</taxon>
        <taxon>Melipona</taxon>
    </lineage>
</organism>
<evidence type="ECO:0000256" key="2">
    <source>
        <dbReference type="ARBA" id="ARBA00022771"/>
    </source>
</evidence>
<dbReference type="Gene3D" id="2.30.30.140">
    <property type="match status" value="3"/>
</dbReference>
<feature type="domain" description="Tudor" evidence="8">
    <location>
        <begin position="1072"/>
        <end position="1130"/>
    </location>
</feature>
<comment type="caution">
    <text evidence="10">The sequence shown here is derived from an EMBL/GenBank/DDBJ whole genome shotgun (WGS) entry which is preliminary data.</text>
</comment>
<name>A0AA40FP60_9HYME</name>
<dbReference type="PROSITE" id="PS50865">
    <property type="entry name" value="ZF_MYND_2"/>
    <property type="match status" value="1"/>
</dbReference>